<dbReference type="OrthoDB" id="9792137at2"/>
<dbReference type="RefSeq" id="WP_109804500.1">
    <property type="nucleotide sequence ID" value="NZ_QGKS01000346.1"/>
</dbReference>
<reference evidence="1 2" key="1">
    <citation type="submission" date="2018-05" db="EMBL/GenBank/DDBJ databases">
        <title>Micromonosporas from Atacama Desert.</title>
        <authorList>
            <person name="Carro L."/>
            <person name="Golinska P."/>
            <person name="Klenk H.-P."/>
            <person name="Goodfellow M."/>
        </authorList>
    </citation>
    <scope>NUCLEOTIDE SEQUENCE [LARGE SCALE GENOMIC DNA]</scope>
    <source>
        <strain evidence="1 2">4G51</strain>
    </source>
</reference>
<evidence type="ECO:0000313" key="2">
    <source>
        <dbReference type="Proteomes" id="UP000246050"/>
    </source>
</evidence>
<accession>A0A317D9G4</accession>
<dbReference type="GO" id="GO:0008684">
    <property type="term" value="F:2-oxopent-4-enoate hydratase activity"/>
    <property type="evidence" value="ECO:0007669"/>
    <property type="project" value="TreeGrafter"/>
</dbReference>
<dbReference type="InterPro" id="IPR036663">
    <property type="entry name" value="Fumarylacetoacetase_C_sf"/>
</dbReference>
<organism evidence="1 2">
    <name type="scientific">Micromonospora sicca</name>
    <dbReference type="NCBI Taxonomy" id="2202420"/>
    <lineage>
        <taxon>Bacteria</taxon>
        <taxon>Bacillati</taxon>
        <taxon>Actinomycetota</taxon>
        <taxon>Actinomycetes</taxon>
        <taxon>Micromonosporales</taxon>
        <taxon>Micromonosporaceae</taxon>
        <taxon>Micromonospora</taxon>
    </lineage>
</organism>
<dbReference type="InterPro" id="IPR050772">
    <property type="entry name" value="Hydratase-Decarb/MhpD_sf"/>
</dbReference>
<protein>
    <recommendedName>
        <fullName evidence="3">2-keto-4-pentenoate hydratase</fullName>
    </recommendedName>
</protein>
<evidence type="ECO:0008006" key="3">
    <source>
        <dbReference type="Google" id="ProtNLM"/>
    </source>
</evidence>
<dbReference type="AlphaFoldDB" id="A0A317D9G4"/>
<evidence type="ECO:0000313" key="1">
    <source>
        <dbReference type="EMBL" id="PWR10690.1"/>
    </source>
</evidence>
<dbReference type="PANTHER" id="PTHR30143:SF0">
    <property type="entry name" value="2-KETO-4-PENTENOATE HYDRATASE"/>
    <property type="match status" value="1"/>
</dbReference>
<comment type="caution">
    <text evidence="1">The sequence shown here is derived from an EMBL/GenBank/DDBJ whole genome shotgun (WGS) entry which is preliminary data.</text>
</comment>
<dbReference type="Proteomes" id="UP000246050">
    <property type="component" value="Unassembled WGS sequence"/>
</dbReference>
<name>A0A317D9G4_9ACTN</name>
<proteinExistence type="predicted"/>
<gene>
    <name evidence="1" type="ORF">DKT69_28140</name>
</gene>
<dbReference type="GO" id="GO:0005737">
    <property type="term" value="C:cytoplasm"/>
    <property type="evidence" value="ECO:0007669"/>
    <property type="project" value="TreeGrafter"/>
</dbReference>
<dbReference type="PANTHER" id="PTHR30143">
    <property type="entry name" value="ACID HYDRATASE"/>
    <property type="match status" value="1"/>
</dbReference>
<dbReference type="Gene3D" id="3.90.850.10">
    <property type="entry name" value="Fumarylacetoacetase-like, C-terminal domain"/>
    <property type="match status" value="1"/>
</dbReference>
<dbReference type="SUPFAM" id="SSF56529">
    <property type="entry name" value="FAH"/>
    <property type="match status" value="1"/>
</dbReference>
<dbReference type="EMBL" id="QGKS01000346">
    <property type="protein sequence ID" value="PWR10690.1"/>
    <property type="molecule type" value="Genomic_DNA"/>
</dbReference>
<sequence>MYDEQLVRAFAEARLNGVAGPGATAATHDVHEALGLQLAVLDRLVAAGERLAGWKVGLTSGPRRDVMGKGFRPFGYLLESRTLGSGDVLGHDRIRSCYLEPELCLVLGAPLRGDHIDPAAARSAVRAVAPAFELNERRLSAQADDATTIADGLGNWGIVVGPEVPVRSALTGTTAELWHDDTLVATRTPGDAMDDPFLSLSRLCALLHRYGRGLEAGQRVITGSFCNQSVQGPGTWRAVFPGIGEVTVRFA</sequence>